<dbReference type="Proteomes" id="UP000701801">
    <property type="component" value="Unassembled WGS sequence"/>
</dbReference>
<comment type="similarity">
    <text evidence="1 4">Belongs to the D-isomer specific 2-hydroxyacid dehydrogenase family.</text>
</comment>
<evidence type="ECO:0000256" key="4">
    <source>
        <dbReference type="RuleBase" id="RU003719"/>
    </source>
</evidence>
<dbReference type="Gene3D" id="3.40.50.720">
    <property type="entry name" value="NAD(P)-binding Rossmann-like Domain"/>
    <property type="match status" value="3"/>
</dbReference>
<dbReference type="Pfam" id="PF00389">
    <property type="entry name" value="2-Hacid_dh"/>
    <property type="match status" value="1"/>
</dbReference>
<dbReference type="GO" id="GO:0030267">
    <property type="term" value="F:glyoxylate reductase (NADPH) activity"/>
    <property type="evidence" value="ECO:0007669"/>
    <property type="project" value="TreeGrafter"/>
</dbReference>
<protein>
    <recommendedName>
        <fullName evidence="9">Glyoxylate reductase</fullName>
    </recommendedName>
</protein>
<evidence type="ECO:0000313" key="7">
    <source>
        <dbReference type="EMBL" id="CAG8977638.1"/>
    </source>
</evidence>
<dbReference type="PANTHER" id="PTHR10996:SF269">
    <property type="entry name" value="HYPOTHETICAL D-ISOMER SPECIFIC 2-HYDROXYACID DEHYDROGENASE (EUROFUNG)"/>
    <property type="match status" value="1"/>
</dbReference>
<comment type="caution">
    <text evidence="7">The sequence shown here is derived from an EMBL/GenBank/DDBJ whole genome shotgun (WGS) entry which is preliminary data.</text>
</comment>
<evidence type="ECO:0000259" key="5">
    <source>
        <dbReference type="Pfam" id="PF00389"/>
    </source>
</evidence>
<dbReference type="SUPFAM" id="SSF51735">
    <property type="entry name" value="NAD(P)-binding Rossmann-fold domains"/>
    <property type="match status" value="1"/>
</dbReference>
<name>A0A9N9PWN4_9HELO</name>
<dbReference type="CDD" id="cd12168">
    <property type="entry name" value="Mand_dh_like"/>
    <property type="match status" value="1"/>
</dbReference>
<accession>A0A9N9PWN4</accession>
<dbReference type="PANTHER" id="PTHR10996">
    <property type="entry name" value="2-HYDROXYACID DEHYDROGENASE-RELATED"/>
    <property type="match status" value="1"/>
</dbReference>
<evidence type="ECO:0000256" key="2">
    <source>
        <dbReference type="ARBA" id="ARBA00023002"/>
    </source>
</evidence>
<evidence type="ECO:0000256" key="1">
    <source>
        <dbReference type="ARBA" id="ARBA00005854"/>
    </source>
</evidence>
<dbReference type="FunFam" id="3.40.50.720:FF:000282">
    <property type="entry name" value="Glyoxylate reductase protein"/>
    <property type="match status" value="1"/>
</dbReference>
<dbReference type="GO" id="GO:0005829">
    <property type="term" value="C:cytosol"/>
    <property type="evidence" value="ECO:0007669"/>
    <property type="project" value="TreeGrafter"/>
</dbReference>
<dbReference type="InterPro" id="IPR029753">
    <property type="entry name" value="D-isomer_DH_CS"/>
</dbReference>
<sequence>MSKPQVLLLGEIDHAHKDWSSLAEIADVLEPKARSRDEFIKECQTGVFDGVVASYRTFQSVAITGLIDEELVAVLPKSLKFIAHNGMEFSRIKSREGDRESGLELERIEWWGFSGIYADKGIGAGYDQIDVQACTKRDIRVSNVPTAVDDATADTNMFLILGALRGYNSSLFALRKGHWKGSPPPPLGHDPQGKVIGILGMGGIGRNLMKKASAFGMTAQYHNRTKLSDELSGGAKYVSFDELLATSDVLSLNLPLNKQTRHIISTPEFAKMKKGVIIVNTARGAVMDEAALVKALDDGIVGSAGLDVFEEEPKVHQGLIDNPSVILLPHMGTWTVETQTQMEVWCIDNVKSALKTGKLMSPVGEQKNM</sequence>
<dbReference type="SUPFAM" id="SSF52283">
    <property type="entry name" value="Formate/glycerate dehydrogenase catalytic domain-like"/>
    <property type="match status" value="1"/>
</dbReference>
<organism evidence="7 8">
    <name type="scientific">Hymenoscyphus albidus</name>
    <dbReference type="NCBI Taxonomy" id="595503"/>
    <lineage>
        <taxon>Eukaryota</taxon>
        <taxon>Fungi</taxon>
        <taxon>Dikarya</taxon>
        <taxon>Ascomycota</taxon>
        <taxon>Pezizomycotina</taxon>
        <taxon>Leotiomycetes</taxon>
        <taxon>Helotiales</taxon>
        <taxon>Helotiaceae</taxon>
        <taxon>Hymenoscyphus</taxon>
    </lineage>
</organism>
<dbReference type="GO" id="GO:0051287">
    <property type="term" value="F:NAD binding"/>
    <property type="evidence" value="ECO:0007669"/>
    <property type="project" value="InterPro"/>
</dbReference>
<dbReference type="InterPro" id="IPR006139">
    <property type="entry name" value="D-isomer_2_OHA_DH_cat_dom"/>
</dbReference>
<evidence type="ECO:0000313" key="8">
    <source>
        <dbReference type="Proteomes" id="UP000701801"/>
    </source>
</evidence>
<dbReference type="InterPro" id="IPR050223">
    <property type="entry name" value="D-isomer_2-hydroxyacid_DH"/>
</dbReference>
<evidence type="ECO:0000256" key="3">
    <source>
        <dbReference type="ARBA" id="ARBA00023027"/>
    </source>
</evidence>
<evidence type="ECO:0008006" key="9">
    <source>
        <dbReference type="Google" id="ProtNLM"/>
    </source>
</evidence>
<dbReference type="GO" id="GO:0016618">
    <property type="term" value="F:hydroxypyruvate reductase [NAD(P)H] activity"/>
    <property type="evidence" value="ECO:0007669"/>
    <property type="project" value="TreeGrafter"/>
</dbReference>
<dbReference type="InterPro" id="IPR006140">
    <property type="entry name" value="D-isomer_DH_NAD-bd"/>
</dbReference>
<feature type="domain" description="D-isomer specific 2-hydroxyacid dehydrogenase NAD-binding" evidence="6">
    <location>
        <begin position="158"/>
        <end position="332"/>
    </location>
</feature>
<dbReference type="AlphaFoldDB" id="A0A9N9PWN4"/>
<keyword evidence="3" id="KW-0520">NAD</keyword>
<proteinExistence type="inferred from homology"/>
<keyword evidence="2 4" id="KW-0560">Oxidoreductase</keyword>
<feature type="domain" description="D-isomer specific 2-hydroxyacid dehydrogenase catalytic" evidence="5">
    <location>
        <begin position="122"/>
        <end position="363"/>
    </location>
</feature>
<dbReference type="Pfam" id="PF02826">
    <property type="entry name" value="2-Hacid_dh_C"/>
    <property type="match status" value="1"/>
</dbReference>
<dbReference type="PROSITE" id="PS00670">
    <property type="entry name" value="D_2_HYDROXYACID_DH_2"/>
    <property type="match status" value="1"/>
</dbReference>
<dbReference type="PROSITE" id="PS00671">
    <property type="entry name" value="D_2_HYDROXYACID_DH_3"/>
    <property type="match status" value="1"/>
</dbReference>
<dbReference type="OrthoDB" id="9991913at2759"/>
<dbReference type="EMBL" id="CAJVRM010000228">
    <property type="protein sequence ID" value="CAG8977638.1"/>
    <property type="molecule type" value="Genomic_DNA"/>
</dbReference>
<reference evidence="7" key="1">
    <citation type="submission" date="2021-07" db="EMBL/GenBank/DDBJ databases">
        <authorList>
            <person name="Durling M."/>
        </authorList>
    </citation>
    <scope>NUCLEOTIDE SEQUENCE</scope>
</reference>
<evidence type="ECO:0000259" key="6">
    <source>
        <dbReference type="Pfam" id="PF02826"/>
    </source>
</evidence>
<dbReference type="InterPro" id="IPR036291">
    <property type="entry name" value="NAD(P)-bd_dom_sf"/>
</dbReference>
<gene>
    <name evidence="7" type="ORF">HYALB_00006588</name>
</gene>
<keyword evidence="8" id="KW-1185">Reference proteome</keyword>